<evidence type="ECO:0000313" key="2">
    <source>
        <dbReference type="Proteomes" id="UP001280121"/>
    </source>
</evidence>
<protein>
    <submittedName>
        <fullName evidence="1">Uncharacterized protein</fullName>
    </submittedName>
</protein>
<reference evidence="1" key="1">
    <citation type="journal article" date="2023" name="Plant J.">
        <title>Genome sequences and population genomics provide insights into the demographic history, inbreeding, and mutation load of two 'living fossil' tree species of Dipteronia.</title>
        <authorList>
            <person name="Feng Y."/>
            <person name="Comes H.P."/>
            <person name="Chen J."/>
            <person name="Zhu S."/>
            <person name="Lu R."/>
            <person name="Zhang X."/>
            <person name="Li P."/>
            <person name="Qiu J."/>
            <person name="Olsen K.M."/>
            <person name="Qiu Y."/>
        </authorList>
    </citation>
    <scope>NUCLEOTIDE SEQUENCE</scope>
    <source>
        <strain evidence="1">KIB01</strain>
    </source>
</reference>
<dbReference type="Proteomes" id="UP001280121">
    <property type="component" value="Unassembled WGS sequence"/>
</dbReference>
<dbReference type="PANTHER" id="PTHR46481">
    <property type="entry name" value="ZINC FINGER BED DOMAIN-CONTAINING PROTEIN 4"/>
    <property type="match status" value="1"/>
</dbReference>
<comment type="caution">
    <text evidence="1">The sequence shown here is derived from an EMBL/GenBank/DDBJ whole genome shotgun (WGS) entry which is preliminary data.</text>
</comment>
<dbReference type="InterPro" id="IPR012337">
    <property type="entry name" value="RNaseH-like_sf"/>
</dbReference>
<evidence type="ECO:0000313" key="1">
    <source>
        <dbReference type="EMBL" id="KAK2658034.1"/>
    </source>
</evidence>
<sequence length="162" mass="19267">MGRNTLKIEIFNLFNMERDKTFKLLESIESKVALTMDVWTSRTQVGYMVVTIHFNDKLWVLLSRIMRFIHVLSPHDATSLGDQLMTCLRDWNMIASSKRIEAFECVANQLKINYSKKLVLECLTRWNSTYFMLSIALMYKDVLVCTEQREPQYRYLPYESDW</sequence>
<organism evidence="1 2">
    <name type="scientific">Dipteronia dyeriana</name>
    <dbReference type="NCBI Taxonomy" id="168575"/>
    <lineage>
        <taxon>Eukaryota</taxon>
        <taxon>Viridiplantae</taxon>
        <taxon>Streptophyta</taxon>
        <taxon>Embryophyta</taxon>
        <taxon>Tracheophyta</taxon>
        <taxon>Spermatophyta</taxon>
        <taxon>Magnoliopsida</taxon>
        <taxon>eudicotyledons</taxon>
        <taxon>Gunneridae</taxon>
        <taxon>Pentapetalae</taxon>
        <taxon>rosids</taxon>
        <taxon>malvids</taxon>
        <taxon>Sapindales</taxon>
        <taxon>Sapindaceae</taxon>
        <taxon>Hippocastanoideae</taxon>
        <taxon>Acereae</taxon>
        <taxon>Dipteronia</taxon>
    </lineage>
</organism>
<dbReference type="PANTHER" id="PTHR46481:SF11">
    <property type="entry name" value="ZINC FINGER BED DOMAIN-CONTAINING PROTEIN RICESLEEPER 2-LIKE"/>
    <property type="match status" value="1"/>
</dbReference>
<dbReference type="EMBL" id="JANJYI010000003">
    <property type="protein sequence ID" value="KAK2658034.1"/>
    <property type="molecule type" value="Genomic_DNA"/>
</dbReference>
<dbReference type="AlphaFoldDB" id="A0AAD9XEL8"/>
<dbReference type="SUPFAM" id="SSF53098">
    <property type="entry name" value="Ribonuclease H-like"/>
    <property type="match status" value="1"/>
</dbReference>
<name>A0AAD9XEL8_9ROSI</name>
<gene>
    <name evidence="1" type="ORF">Ddye_011086</name>
</gene>
<accession>A0AAD9XEL8</accession>
<dbReference type="InterPro" id="IPR052035">
    <property type="entry name" value="ZnF_BED_domain_contain"/>
</dbReference>
<proteinExistence type="predicted"/>
<keyword evidence="2" id="KW-1185">Reference proteome</keyword>